<keyword evidence="9 11" id="KW-0186">Copper</keyword>
<evidence type="ECO:0000256" key="1">
    <source>
        <dbReference type="ARBA" id="ARBA00004007"/>
    </source>
</evidence>
<dbReference type="Pfam" id="PF04442">
    <property type="entry name" value="CtaG_Cox11"/>
    <property type="match status" value="1"/>
</dbReference>
<evidence type="ECO:0000256" key="6">
    <source>
        <dbReference type="ARBA" id="ARBA00022692"/>
    </source>
</evidence>
<proteinExistence type="inferred from homology"/>
<evidence type="ECO:0000256" key="2">
    <source>
        <dbReference type="ARBA" id="ARBA00004382"/>
    </source>
</evidence>
<keyword evidence="7 11" id="KW-0735">Signal-anchor</keyword>
<evidence type="ECO:0000256" key="5">
    <source>
        <dbReference type="ARBA" id="ARBA00022475"/>
    </source>
</evidence>
<dbReference type="HAMAP" id="MF_00155">
    <property type="entry name" value="CtaG"/>
    <property type="match status" value="1"/>
</dbReference>
<evidence type="ECO:0000256" key="7">
    <source>
        <dbReference type="ARBA" id="ARBA00022968"/>
    </source>
</evidence>
<dbReference type="Proteomes" id="UP001652542">
    <property type="component" value="Unassembled WGS sequence"/>
</dbReference>
<gene>
    <name evidence="11" type="primary">ctaG</name>
    <name evidence="13" type="ORF">OEW28_05240</name>
</gene>
<feature type="topological domain" description="Cytoplasmic" evidence="11">
    <location>
        <begin position="1"/>
        <end position="6"/>
    </location>
</feature>
<evidence type="ECO:0000313" key="14">
    <source>
        <dbReference type="Proteomes" id="UP001652542"/>
    </source>
</evidence>
<keyword evidence="10 11" id="KW-0472">Membrane</keyword>
<organism evidence="13 14">
    <name type="scientific">Albidovulum marisflavi</name>
    <dbReference type="NCBI Taxonomy" id="2984159"/>
    <lineage>
        <taxon>Bacteria</taxon>
        <taxon>Pseudomonadati</taxon>
        <taxon>Pseudomonadota</taxon>
        <taxon>Alphaproteobacteria</taxon>
        <taxon>Rhodobacterales</taxon>
        <taxon>Paracoccaceae</taxon>
        <taxon>Albidovulum</taxon>
    </lineage>
</organism>
<dbReference type="RefSeq" id="WP_263733650.1">
    <property type="nucleotide sequence ID" value="NZ_JAOWKY010000001.1"/>
</dbReference>
<comment type="similarity">
    <text evidence="3 11">Belongs to the COX11/CtaG family.</text>
</comment>
<sequence>MKRLEGNNRTAAMLVGVILTMGALAWAAVPFYTWFCQVTGYGGTPSIREAGADTVLDETVTVRFDANTAPGMGWEFRPLQNEMTVKIGETGMAFYEAYNPTDHPIAGQATYNVAPDLAGYYFSKIQCFCFTEQVLQPGERVEMPVIFFVDPDLVEDSDANHIRDITLSYTFFEIDLPQAQAALPPAEGPNYN</sequence>
<evidence type="ECO:0000256" key="4">
    <source>
        <dbReference type="ARBA" id="ARBA00015384"/>
    </source>
</evidence>
<name>A0ABT2ZAA7_9RHOB</name>
<keyword evidence="8 11" id="KW-1133">Transmembrane helix</keyword>
<dbReference type="PIRSF" id="PIRSF005413">
    <property type="entry name" value="COX11"/>
    <property type="match status" value="1"/>
</dbReference>
<dbReference type="EMBL" id="JAOWKY010000001">
    <property type="protein sequence ID" value="MCV2868026.1"/>
    <property type="molecule type" value="Genomic_DNA"/>
</dbReference>
<evidence type="ECO:0000256" key="8">
    <source>
        <dbReference type="ARBA" id="ARBA00022989"/>
    </source>
</evidence>
<evidence type="ECO:0000256" key="10">
    <source>
        <dbReference type="ARBA" id="ARBA00023136"/>
    </source>
</evidence>
<comment type="subcellular location">
    <subcellularLocation>
        <location evidence="2 11">Cell inner membrane</location>
        <topology evidence="2 11">Single-pass type II membrane protein</topology>
        <orientation evidence="2 11">Periplasmic side</orientation>
    </subcellularLocation>
</comment>
<keyword evidence="11" id="KW-0997">Cell inner membrane</keyword>
<accession>A0ABT2ZAA7</accession>
<dbReference type="InterPro" id="IPR007533">
    <property type="entry name" value="Cyt_c_oxidase_assmbl_CtaG"/>
</dbReference>
<evidence type="ECO:0000313" key="13">
    <source>
        <dbReference type="EMBL" id="MCV2868026.1"/>
    </source>
</evidence>
<dbReference type="SUPFAM" id="SSF110111">
    <property type="entry name" value="Ctag/Cox11"/>
    <property type="match status" value="1"/>
</dbReference>
<protein>
    <recommendedName>
        <fullName evidence="4 11">Cytochrome c oxidase assembly protein CtaG</fullName>
    </recommendedName>
</protein>
<evidence type="ECO:0000256" key="12">
    <source>
        <dbReference type="SAM" id="Phobius"/>
    </source>
</evidence>
<keyword evidence="5 11" id="KW-1003">Cell membrane</keyword>
<dbReference type="InterPro" id="IPR023471">
    <property type="entry name" value="CtaG/Cox11_dom_sf"/>
</dbReference>
<comment type="function">
    <text evidence="1 11">Exerts its effect at some terminal stage of cytochrome c oxidase synthesis, probably by being involved in the insertion of the copper B into subunit I.</text>
</comment>
<dbReference type="NCBIfam" id="NF003465">
    <property type="entry name" value="PRK05089.1"/>
    <property type="match status" value="1"/>
</dbReference>
<reference evidence="13 14" key="1">
    <citation type="submission" date="2022-10" db="EMBL/GenBank/DDBJ databases">
        <title>Defluviimonas sp. nov., isolated from ocean surface water.</title>
        <authorList>
            <person name="He W."/>
            <person name="Wang L."/>
            <person name="Zhang D.-F."/>
        </authorList>
    </citation>
    <scope>NUCLEOTIDE SEQUENCE [LARGE SCALE GENOMIC DNA]</scope>
    <source>
        <strain evidence="13 14">WL0002</strain>
    </source>
</reference>
<dbReference type="Gene3D" id="2.60.370.10">
    <property type="entry name" value="Ctag/Cox11"/>
    <property type="match status" value="1"/>
</dbReference>
<feature type="transmembrane region" description="Helical" evidence="12">
    <location>
        <begin position="12"/>
        <end position="35"/>
    </location>
</feature>
<evidence type="ECO:0000256" key="11">
    <source>
        <dbReference type="HAMAP-Rule" id="MF_00155"/>
    </source>
</evidence>
<evidence type="ECO:0000256" key="3">
    <source>
        <dbReference type="ARBA" id="ARBA00009620"/>
    </source>
</evidence>
<evidence type="ECO:0000256" key="9">
    <source>
        <dbReference type="ARBA" id="ARBA00023008"/>
    </source>
</evidence>
<dbReference type="PANTHER" id="PTHR21320:SF3">
    <property type="entry name" value="CYTOCHROME C OXIDASE ASSEMBLY PROTEIN COX11, MITOCHONDRIAL-RELATED"/>
    <property type="match status" value="1"/>
</dbReference>
<feature type="topological domain" description="Periplasmic" evidence="11">
    <location>
        <begin position="29"/>
        <end position="192"/>
    </location>
</feature>
<dbReference type="PANTHER" id="PTHR21320">
    <property type="entry name" value="CYTOCHROME C OXIDASE ASSEMBLY PROTEIN COX11-RELATED"/>
    <property type="match status" value="1"/>
</dbReference>
<comment type="caution">
    <text evidence="13">The sequence shown here is derived from an EMBL/GenBank/DDBJ whole genome shotgun (WGS) entry which is preliminary data.</text>
</comment>
<keyword evidence="14" id="KW-1185">Reference proteome</keyword>
<keyword evidence="6 11" id="KW-0812">Transmembrane</keyword>